<feature type="signal peptide" evidence="1">
    <location>
        <begin position="1"/>
        <end position="18"/>
    </location>
</feature>
<accession>A0A1E1MBW6</accession>
<name>A0A1E1MBW6_RHYSE</name>
<evidence type="ECO:0000313" key="2">
    <source>
        <dbReference type="EMBL" id="CZT46245.1"/>
    </source>
</evidence>
<evidence type="ECO:0000313" key="3">
    <source>
        <dbReference type="Proteomes" id="UP000177625"/>
    </source>
</evidence>
<dbReference type="AlphaFoldDB" id="A0A1E1MBW6"/>
<gene>
    <name evidence="2" type="ORF">RSE6_06648</name>
</gene>
<dbReference type="EMBL" id="FJVC01000242">
    <property type="protein sequence ID" value="CZT46245.1"/>
    <property type="molecule type" value="Genomic_DNA"/>
</dbReference>
<keyword evidence="1" id="KW-0732">Signal</keyword>
<evidence type="ECO:0008006" key="4">
    <source>
        <dbReference type="Google" id="ProtNLM"/>
    </source>
</evidence>
<organism evidence="2 3">
    <name type="scientific">Rhynchosporium secalis</name>
    <name type="common">Barley scald fungus</name>
    <dbReference type="NCBI Taxonomy" id="38038"/>
    <lineage>
        <taxon>Eukaryota</taxon>
        <taxon>Fungi</taxon>
        <taxon>Dikarya</taxon>
        <taxon>Ascomycota</taxon>
        <taxon>Pezizomycotina</taxon>
        <taxon>Leotiomycetes</taxon>
        <taxon>Helotiales</taxon>
        <taxon>Ploettnerulaceae</taxon>
        <taxon>Rhynchosporium</taxon>
    </lineage>
</organism>
<proteinExistence type="predicted"/>
<keyword evidence="3" id="KW-1185">Reference proteome</keyword>
<protein>
    <recommendedName>
        <fullName evidence="4">Secreted protein</fullName>
    </recommendedName>
</protein>
<evidence type="ECO:0000256" key="1">
    <source>
        <dbReference type="SAM" id="SignalP"/>
    </source>
</evidence>
<feature type="chain" id="PRO_5009448149" description="Secreted protein" evidence="1">
    <location>
        <begin position="19"/>
        <end position="103"/>
    </location>
</feature>
<reference evidence="3" key="1">
    <citation type="submission" date="2016-03" db="EMBL/GenBank/DDBJ databases">
        <authorList>
            <person name="Guldener U."/>
        </authorList>
    </citation>
    <scope>NUCLEOTIDE SEQUENCE [LARGE SCALE GENOMIC DNA]</scope>
</reference>
<sequence length="103" mass="11491">MVRSLLLLLLLERRILLACILADEAEWELHDRFDSLAAQLAARSLQIAVYNVGVGVGVGLLKRVQDAESHSKYDIILTRLVEWLATYIYASVRTLVPDAQISG</sequence>
<dbReference type="Proteomes" id="UP000177625">
    <property type="component" value="Unassembled WGS sequence"/>
</dbReference>